<comment type="subcellular location">
    <subcellularLocation>
        <location evidence="1">Membrane</location>
        <topology evidence="1">Multi-pass membrane protein</topology>
    </subcellularLocation>
</comment>
<evidence type="ECO:0000256" key="1">
    <source>
        <dbReference type="ARBA" id="ARBA00004141"/>
    </source>
</evidence>
<dbReference type="GO" id="GO:0005886">
    <property type="term" value="C:plasma membrane"/>
    <property type="evidence" value="ECO:0007669"/>
    <property type="project" value="TreeGrafter"/>
</dbReference>
<dbReference type="InterPro" id="IPR002541">
    <property type="entry name" value="Cyt_c_assembly"/>
</dbReference>
<feature type="transmembrane region" description="Helical" evidence="6">
    <location>
        <begin position="81"/>
        <end position="103"/>
    </location>
</feature>
<dbReference type="InterPro" id="IPR045062">
    <property type="entry name" value="Cyt_c_biogenesis_CcsA/CcmC"/>
</dbReference>
<evidence type="ECO:0000259" key="7">
    <source>
        <dbReference type="Pfam" id="PF01578"/>
    </source>
</evidence>
<feature type="transmembrane region" description="Helical" evidence="6">
    <location>
        <begin position="43"/>
        <end position="61"/>
    </location>
</feature>
<evidence type="ECO:0000256" key="2">
    <source>
        <dbReference type="ARBA" id="ARBA00022692"/>
    </source>
</evidence>
<proteinExistence type="predicted"/>
<feature type="transmembrane region" description="Helical" evidence="6">
    <location>
        <begin position="18"/>
        <end position="36"/>
    </location>
</feature>
<dbReference type="GO" id="GO:0017004">
    <property type="term" value="P:cytochrome complex assembly"/>
    <property type="evidence" value="ECO:0007669"/>
    <property type="project" value="UniProtKB-KW"/>
</dbReference>
<dbReference type="PANTHER" id="PTHR30071:SF1">
    <property type="entry name" value="CYTOCHROME B_B6 PROTEIN-RELATED"/>
    <property type="match status" value="1"/>
</dbReference>
<dbReference type="EMBL" id="UINC01149130">
    <property type="protein sequence ID" value="SVD41412.1"/>
    <property type="molecule type" value="Genomic_DNA"/>
</dbReference>
<feature type="domain" description="Cytochrome c assembly protein" evidence="7">
    <location>
        <begin position="1"/>
        <end position="69"/>
    </location>
</feature>
<feature type="transmembrane region" description="Helical" evidence="6">
    <location>
        <begin position="115"/>
        <end position="134"/>
    </location>
</feature>
<reference evidence="8" key="1">
    <citation type="submission" date="2018-05" db="EMBL/GenBank/DDBJ databases">
        <authorList>
            <person name="Lanie J.A."/>
            <person name="Ng W.-L."/>
            <person name="Kazmierczak K.M."/>
            <person name="Andrzejewski T.M."/>
            <person name="Davidsen T.M."/>
            <person name="Wayne K.J."/>
            <person name="Tettelin H."/>
            <person name="Glass J.I."/>
            <person name="Rusch D."/>
            <person name="Podicherti R."/>
            <person name="Tsui H.-C.T."/>
            <person name="Winkler M.E."/>
        </authorList>
    </citation>
    <scope>NUCLEOTIDE SEQUENCE</scope>
</reference>
<keyword evidence="3" id="KW-0201">Cytochrome c-type biogenesis</keyword>
<dbReference type="AlphaFoldDB" id="A0A382V4K8"/>
<organism evidence="8">
    <name type="scientific">marine metagenome</name>
    <dbReference type="NCBI Taxonomy" id="408172"/>
    <lineage>
        <taxon>unclassified sequences</taxon>
        <taxon>metagenomes</taxon>
        <taxon>ecological metagenomes</taxon>
    </lineage>
</organism>
<keyword evidence="2 6" id="KW-0812">Transmembrane</keyword>
<dbReference type="Pfam" id="PF01578">
    <property type="entry name" value="Cytochrom_C_asm"/>
    <property type="match status" value="1"/>
</dbReference>
<accession>A0A382V4K8</accession>
<feature type="non-terminal residue" evidence="8">
    <location>
        <position position="1"/>
    </location>
</feature>
<feature type="transmembrane region" description="Helical" evidence="6">
    <location>
        <begin position="140"/>
        <end position="158"/>
    </location>
</feature>
<evidence type="ECO:0000256" key="5">
    <source>
        <dbReference type="ARBA" id="ARBA00023136"/>
    </source>
</evidence>
<dbReference type="PANTHER" id="PTHR30071">
    <property type="entry name" value="HEME EXPORTER PROTEIN C"/>
    <property type="match status" value="1"/>
</dbReference>
<evidence type="ECO:0000256" key="3">
    <source>
        <dbReference type="ARBA" id="ARBA00022748"/>
    </source>
</evidence>
<gene>
    <name evidence="8" type="ORF">METZ01_LOCUS394266</name>
</gene>
<name>A0A382V4K8_9ZZZZ</name>
<sequence length="171" mass="18682">WADQSWGRFWGWDSKENGALMIVVWNAIMLHCRWGGFVKDRGLICLALFGNIVTAWSWFGVNMLGIGLHSYGFMDAAFHSLKWFAIGQVLLMITAAQPLSHWLSAQHLAKEQNKLIGSIVAALMGLGIILHVVSFWGNGFLSYLGIALVCAGLALSYLPDNVTGSSAKKAA</sequence>
<keyword evidence="5 6" id="KW-0472">Membrane</keyword>
<evidence type="ECO:0000256" key="6">
    <source>
        <dbReference type="SAM" id="Phobius"/>
    </source>
</evidence>
<evidence type="ECO:0000256" key="4">
    <source>
        <dbReference type="ARBA" id="ARBA00022989"/>
    </source>
</evidence>
<dbReference type="GO" id="GO:0020037">
    <property type="term" value="F:heme binding"/>
    <property type="evidence" value="ECO:0007669"/>
    <property type="project" value="InterPro"/>
</dbReference>
<protein>
    <recommendedName>
        <fullName evidence="7">Cytochrome c assembly protein domain-containing protein</fullName>
    </recommendedName>
</protein>
<keyword evidence="4 6" id="KW-1133">Transmembrane helix</keyword>
<evidence type="ECO:0000313" key="8">
    <source>
        <dbReference type="EMBL" id="SVD41412.1"/>
    </source>
</evidence>